<dbReference type="Proteomes" id="UP000792457">
    <property type="component" value="Unassembled WGS sequence"/>
</dbReference>
<dbReference type="InterPro" id="IPR007205">
    <property type="entry name" value="Protein_HGH1_N"/>
</dbReference>
<feature type="domain" description="Protein HGH1 N-terminal" evidence="1">
    <location>
        <begin position="207"/>
        <end position="265"/>
    </location>
</feature>
<evidence type="ECO:0000313" key="2">
    <source>
        <dbReference type="EMBL" id="KAG8236352.1"/>
    </source>
</evidence>
<name>A0A8K0KKN0_LADFU</name>
<keyword evidence="3" id="KW-1185">Reference proteome</keyword>
<organism evidence="2 3">
    <name type="scientific">Ladona fulva</name>
    <name type="common">Scarce chaser dragonfly</name>
    <name type="synonym">Libellula fulva</name>
    <dbReference type="NCBI Taxonomy" id="123851"/>
    <lineage>
        <taxon>Eukaryota</taxon>
        <taxon>Metazoa</taxon>
        <taxon>Ecdysozoa</taxon>
        <taxon>Arthropoda</taxon>
        <taxon>Hexapoda</taxon>
        <taxon>Insecta</taxon>
        <taxon>Pterygota</taxon>
        <taxon>Palaeoptera</taxon>
        <taxon>Odonata</taxon>
        <taxon>Epiprocta</taxon>
        <taxon>Anisoptera</taxon>
        <taxon>Libelluloidea</taxon>
        <taxon>Libellulidae</taxon>
        <taxon>Ladona</taxon>
    </lineage>
</organism>
<dbReference type="InterPro" id="IPR016024">
    <property type="entry name" value="ARM-type_fold"/>
</dbReference>
<gene>
    <name evidence="2" type="ORF">J437_LFUL016774</name>
</gene>
<dbReference type="PANTHER" id="PTHR13387:SF9">
    <property type="entry name" value="PROTEIN HGH1 HOMOLOG"/>
    <property type="match status" value="1"/>
</dbReference>
<reference evidence="2" key="2">
    <citation type="submission" date="2017-10" db="EMBL/GenBank/DDBJ databases">
        <title>Ladona fulva Genome sequencing and assembly.</title>
        <authorList>
            <person name="Murali S."/>
            <person name="Richards S."/>
            <person name="Bandaranaike D."/>
            <person name="Bellair M."/>
            <person name="Blankenburg K."/>
            <person name="Chao H."/>
            <person name="Dinh H."/>
            <person name="Doddapaneni H."/>
            <person name="Dugan-Rocha S."/>
            <person name="Elkadiri S."/>
            <person name="Gnanaolivu R."/>
            <person name="Hernandez B."/>
            <person name="Skinner E."/>
            <person name="Javaid M."/>
            <person name="Lee S."/>
            <person name="Li M."/>
            <person name="Ming W."/>
            <person name="Munidasa M."/>
            <person name="Muniz J."/>
            <person name="Nguyen L."/>
            <person name="Hughes D."/>
            <person name="Osuji N."/>
            <person name="Pu L.-L."/>
            <person name="Puazo M."/>
            <person name="Qu C."/>
            <person name="Quiroz J."/>
            <person name="Raj R."/>
            <person name="Weissenberger G."/>
            <person name="Xin Y."/>
            <person name="Zou X."/>
            <person name="Han Y."/>
            <person name="Worley K."/>
            <person name="Muzny D."/>
            <person name="Gibbs R."/>
        </authorList>
    </citation>
    <scope>NUCLEOTIDE SEQUENCE</scope>
    <source>
        <strain evidence="2">Sampled in the wild</strain>
    </source>
</reference>
<proteinExistence type="predicted"/>
<dbReference type="Gene3D" id="1.25.10.10">
    <property type="entry name" value="Leucine-rich Repeat Variant"/>
    <property type="match status" value="1"/>
</dbReference>
<dbReference type="EMBL" id="KZ309016">
    <property type="protein sequence ID" value="KAG8236352.1"/>
    <property type="molecule type" value="Genomic_DNA"/>
</dbReference>
<dbReference type="SUPFAM" id="SSF48371">
    <property type="entry name" value="ARM repeat"/>
    <property type="match status" value="1"/>
</dbReference>
<dbReference type="PANTHER" id="PTHR13387">
    <property type="entry name" value="PROTEIN HGH1 HOMOLOG"/>
    <property type="match status" value="1"/>
</dbReference>
<comment type="caution">
    <text evidence="2">The sequence shown here is derived from an EMBL/GenBank/DDBJ whole genome shotgun (WGS) entry which is preliminary data.</text>
</comment>
<dbReference type="AlphaFoldDB" id="A0A8K0KKN0"/>
<dbReference type="Pfam" id="PF04063">
    <property type="entry name" value="DUF383"/>
    <property type="match status" value="1"/>
</dbReference>
<evidence type="ECO:0000313" key="3">
    <source>
        <dbReference type="Proteomes" id="UP000792457"/>
    </source>
</evidence>
<accession>A0A8K0KKN0</accession>
<dbReference type="OrthoDB" id="338814at2759"/>
<dbReference type="InterPro" id="IPR039717">
    <property type="entry name" value="Hgh1"/>
</dbReference>
<sequence>MNEEIKEIVKFLKPEARLDLKAVSLIQILGLTGVKDGRNLIISTPEIVRCLILLCGDPSESVAKDACLSLVNISAEETAIPALLGAFENSKDGNNSSGETVREVISVILSIIVNPDSSSTDPACMILSNMSRPIAYCEKVLERIENSSVTLEKLIAVFCDVNYNKKGSTLDYLAPVFSNLSQLSTFRSLLRKISFCAEILFTKLILFKFADDHEWLLSDQVDILPQLLLPLAGPEEFDEEDNEKLPLDLQYLPEDKSRESDPDIRTMLLEALTKVTSCLQNIPSCHFILLGVHLWPTLFTIPLWTEEEIGEENLLDLNVPDDLTEKFSKMDDEFLQDSQ</sequence>
<reference evidence="2" key="1">
    <citation type="submission" date="2013-04" db="EMBL/GenBank/DDBJ databases">
        <authorList>
            <person name="Qu J."/>
            <person name="Murali S.C."/>
            <person name="Bandaranaike D."/>
            <person name="Bellair M."/>
            <person name="Blankenburg K."/>
            <person name="Chao H."/>
            <person name="Dinh H."/>
            <person name="Doddapaneni H."/>
            <person name="Downs B."/>
            <person name="Dugan-Rocha S."/>
            <person name="Elkadiri S."/>
            <person name="Gnanaolivu R.D."/>
            <person name="Hernandez B."/>
            <person name="Javaid M."/>
            <person name="Jayaseelan J.C."/>
            <person name="Lee S."/>
            <person name="Li M."/>
            <person name="Ming W."/>
            <person name="Munidasa M."/>
            <person name="Muniz J."/>
            <person name="Nguyen L."/>
            <person name="Ongeri F."/>
            <person name="Osuji N."/>
            <person name="Pu L.-L."/>
            <person name="Puazo M."/>
            <person name="Qu C."/>
            <person name="Quiroz J."/>
            <person name="Raj R."/>
            <person name="Weissenberger G."/>
            <person name="Xin Y."/>
            <person name="Zou X."/>
            <person name="Han Y."/>
            <person name="Richards S."/>
            <person name="Worley K."/>
            <person name="Muzny D."/>
            <person name="Gibbs R."/>
        </authorList>
    </citation>
    <scope>NUCLEOTIDE SEQUENCE</scope>
    <source>
        <strain evidence="2">Sampled in the wild</strain>
    </source>
</reference>
<dbReference type="InterPro" id="IPR011989">
    <property type="entry name" value="ARM-like"/>
</dbReference>
<evidence type="ECO:0000259" key="1">
    <source>
        <dbReference type="Pfam" id="PF04063"/>
    </source>
</evidence>
<protein>
    <recommendedName>
        <fullName evidence="1">Protein HGH1 N-terminal domain-containing protein</fullName>
    </recommendedName>
</protein>